<dbReference type="EMBL" id="CP084166">
    <property type="protein sequence ID" value="UJG39817.1"/>
    <property type="molecule type" value="Genomic_DNA"/>
</dbReference>
<dbReference type="InterPro" id="IPR058562">
    <property type="entry name" value="MJ0586_N"/>
</dbReference>
<sequence>MVNLHRCEMCGREVPHLVEIEIEGARLLVCSSCSRHGKKVVKKTVSQPKKRFVRGPAQASKTPITTKERSKKTIQSRSEETIVLAEDYDKRLRLARQKMNLSQKDVANKTKISASNIQSFELKKLRPTDKQIKILEKFFGITLTEKIIDYGSGEQKSSKSYQTLGDIVVIKKKTD</sequence>
<accession>A0A9Y1BJ28</accession>
<dbReference type="InterPro" id="IPR001387">
    <property type="entry name" value="Cro/C1-type_HTH"/>
</dbReference>
<dbReference type="Pfam" id="PF01381">
    <property type="entry name" value="HTH_3"/>
    <property type="match status" value="1"/>
</dbReference>
<name>A0A9Y1BJ28_9ARCH</name>
<organism evidence="2">
    <name type="scientific">Candidatus Heimdallarchaeum aukensis</name>
    <dbReference type="NCBI Taxonomy" id="2876573"/>
    <lineage>
        <taxon>Archaea</taxon>
        <taxon>Promethearchaeati</taxon>
        <taxon>Candidatus Heimdallarchaeota</taxon>
        <taxon>Candidatus Heimdallarchaeia (ex Rinke et al. 2021) (nom. nud.)</taxon>
        <taxon>Candidatus Heimdallarchaeales</taxon>
        <taxon>Candidatus Heimdallarchaeaceae</taxon>
        <taxon>Candidatus Heimdallarchaeum</taxon>
    </lineage>
</organism>
<dbReference type="SMART" id="SM00530">
    <property type="entry name" value="HTH_XRE"/>
    <property type="match status" value="1"/>
</dbReference>
<evidence type="ECO:0000313" key="2">
    <source>
        <dbReference type="EMBL" id="UJG39817.1"/>
    </source>
</evidence>
<dbReference type="AlphaFoldDB" id="A0A9Y1BJ28"/>
<dbReference type="SUPFAM" id="SSF47413">
    <property type="entry name" value="lambda repressor-like DNA-binding domains"/>
    <property type="match status" value="1"/>
</dbReference>
<protein>
    <submittedName>
        <fullName evidence="2">Multiprotein bridging factor aMBF1</fullName>
    </submittedName>
</protein>
<dbReference type="CDD" id="cd00093">
    <property type="entry name" value="HTH_XRE"/>
    <property type="match status" value="1"/>
</dbReference>
<dbReference type="InterPro" id="IPR010982">
    <property type="entry name" value="Lambda_DNA-bd_dom_sf"/>
</dbReference>
<dbReference type="NCBIfam" id="TIGR00270">
    <property type="entry name" value="multiprotein bridging factor aMBF1"/>
    <property type="match status" value="1"/>
</dbReference>
<dbReference type="Gene3D" id="1.10.260.40">
    <property type="entry name" value="lambda repressor-like DNA-binding domains"/>
    <property type="match status" value="1"/>
</dbReference>
<dbReference type="Pfam" id="PF26602">
    <property type="entry name" value="HVO_2718_N"/>
    <property type="match status" value="1"/>
</dbReference>
<dbReference type="GO" id="GO:0003677">
    <property type="term" value="F:DNA binding"/>
    <property type="evidence" value="ECO:0007669"/>
    <property type="project" value="InterPro"/>
</dbReference>
<dbReference type="Proteomes" id="UP001201020">
    <property type="component" value="Chromosome"/>
</dbReference>
<proteinExistence type="predicted"/>
<feature type="domain" description="HTH cro/C1-type" evidence="1">
    <location>
        <begin position="92"/>
        <end position="146"/>
    </location>
</feature>
<dbReference type="PROSITE" id="PS50943">
    <property type="entry name" value="HTH_CROC1"/>
    <property type="match status" value="1"/>
</dbReference>
<evidence type="ECO:0000259" key="1">
    <source>
        <dbReference type="PROSITE" id="PS50943"/>
    </source>
</evidence>
<gene>
    <name evidence="2" type="ORF">K9W45_08105</name>
</gene>
<dbReference type="InterPro" id="IPR004451">
    <property type="entry name" value="MJ0586"/>
</dbReference>
<reference evidence="2" key="1">
    <citation type="journal article" date="2022" name="Nat. Microbiol.">
        <title>Unique mobile elements and scalable gene flow at the prokaryote-eukaryote boundary revealed by circularized Asgard archaea genomes.</title>
        <authorList>
            <person name="Wu F."/>
            <person name="Speth D.R."/>
            <person name="Philosof A."/>
            <person name="Cremiere A."/>
            <person name="Narayanan A."/>
            <person name="Barco R.A."/>
            <person name="Connon S.A."/>
            <person name="Amend J.P."/>
            <person name="Antoshechkin I.A."/>
            <person name="Orphan V.J."/>
        </authorList>
    </citation>
    <scope>NUCLEOTIDE SEQUENCE</scope>
    <source>
        <strain evidence="2">PM71</strain>
    </source>
</reference>